<keyword evidence="3 6" id="KW-0812">Transmembrane</keyword>
<keyword evidence="2" id="KW-1003">Cell membrane</keyword>
<evidence type="ECO:0000256" key="4">
    <source>
        <dbReference type="ARBA" id="ARBA00022989"/>
    </source>
</evidence>
<feature type="transmembrane region" description="Helical" evidence="6">
    <location>
        <begin position="64"/>
        <end position="88"/>
    </location>
</feature>
<evidence type="ECO:0000313" key="9">
    <source>
        <dbReference type="Proteomes" id="UP001239085"/>
    </source>
</evidence>
<dbReference type="PANTHER" id="PTHR40077:SF2">
    <property type="entry name" value="MEMBRANE PROTEIN"/>
    <property type="match status" value="1"/>
</dbReference>
<sequence length="188" mass="20287">MIAGDGTPAAPGRLDFMPEPKAASFPKIRGALKFYQIASIITGVMLLLLLAEMILKYSPIHVELFAGGSGGLLWFAPVIVGDGCQWFSLFVPGGMGCDLVSAGDGANLSLFILVAHGWFYVVYLFSVFRLWSLMRWPFSRFITLALGGVIPALSFIMEAKVSREVKAYLASREAAMAAATSETQEAAR</sequence>
<feature type="transmembrane region" description="Helical" evidence="6">
    <location>
        <begin position="138"/>
        <end position="157"/>
    </location>
</feature>
<dbReference type="Proteomes" id="UP001239085">
    <property type="component" value="Unassembled WGS sequence"/>
</dbReference>
<evidence type="ECO:0000256" key="1">
    <source>
        <dbReference type="ARBA" id="ARBA00004651"/>
    </source>
</evidence>
<keyword evidence="5 6" id="KW-0472">Membrane</keyword>
<dbReference type="EMBL" id="JAUSXK010000001">
    <property type="protein sequence ID" value="MDQ0644666.1"/>
    <property type="molecule type" value="Genomic_DNA"/>
</dbReference>
<dbReference type="PANTHER" id="PTHR40077">
    <property type="entry name" value="MEMBRANE PROTEIN-RELATED"/>
    <property type="match status" value="1"/>
</dbReference>
<proteinExistence type="predicted"/>
<evidence type="ECO:0000256" key="3">
    <source>
        <dbReference type="ARBA" id="ARBA00022692"/>
    </source>
</evidence>
<organism evidence="8 9">
    <name type="scientific">Microbacterium murale</name>
    <dbReference type="NCBI Taxonomy" id="1081040"/>
    <lineage>
        <taxon>Bacteria</taxon>
        <taxon>Bacillati</taxon>
        <taxon>Actinomycetota</taxon>
        <taxon>Actinomycetes</taxon>
        <taxon>Micrococcales</taxon>
        <taxon>Microbacteriaceae</taxon>
        <taxon>Microbacterium</taxon>
    </lineage>
</organism>
<evidence type="ECO:0000256" key="6">
    <source>
        <dbReference type="SAM" id="Phobius"/>
    </source>
</evidence>
<accession>A0ABU0PDA6</accession>
<feature type="transmembrane region" description="Helical" evidence="6">
    <location>
        <begin position="34"/>
        <end position="55"/>
    </location>
</feature>
<keyword evidence="4 6" id="KW-1133">Transmembrane helix</keyword>
<dbReference type="Pfam" id="PF12823">
    <property type="entry name" value="DUF3817"/>
    <property type="match status" value="1"/>
</dbReference>
<name>A0ABU0PDA6_9MICO</name>
<evidence type="ECO:0000259" key="7">
    <source>
        <dbReference type="Pfam" id="PF12823"/>
    </source>
</evidence>
<feature type="transmembrane region" description="Helical" evidence="6">
    <location>
        <begin position="108"/>
        <end position="131"/>
    </location>
</feature>
<comment type="subcellular location">
    <subcellularLocation>
        <location evidence="1">Cell membrane</location>
        <topology evidence="1">Multi-pass membrane protein</topology>
    </subcellularLocation>
</comment>
<evidence type="ECO:0000256" key="2">
    <source>
        <dbReference type="ARBA" id="ARBA00022475"/>
    </source>
</evidence>
<reference evidence="8 9" key="1">
    <citation type="submission" date="2023-07" db="EMBL/GenBank/DDBJ databases">
        <title>Comparative genomics of wheat-associated soil bacteria to identify genetic determinants of phenazine resistance.</title>
        <authorList>
            <person name="Mouncey N."/>
        </authorList>
    </citation>
    <scope>NUCLEOTIDE SEQUENCE [LARGE SCALE GENOMIC DNA]</scope>
    <source>
        <strain evidence="8 9">W2I7</strain>
    </source>
</reference>
<protein>
    <submittedName>
        <fullName evidence="8">Integral membrane protein</fullName>
    </submittedName>
</protein>
<keyword evidence="9" id="KW-1185">Reference proteome</keyword>
<comment type="caution">
    <text evidence="8">The sequence shown here is derived from an EMBL/GenBank/DDBJ whole genome shotgun (WGS) entry which is preliminary data.</text>
</comment>
<dbReference type="InterPro" id="IPR023845">
    <property type="entry name" value="DUF3817_TM"/>
</dbReference>
<evidence type="ECO:0000256" key="5">
    <source>
        <dbReference type="ARBA" id="ARBA00023136"/>
    </source>
</evidence>
<dbReference type="NCBIfam" id="TIGR03954">
    <property type="entry name" value="integ_memb_HG"/>
    <property type="match status" value="1"/>
</dbReference>
<gene>
    <name evidence="8" type="ORF">QFZ46_002826</name>
</gene>
<feature type="domain" description="DUF3817" evidence="7">
    <location>
        <begin position="32"/>
        <end position="163"/>
    </location>
</feature>
<evidence type="ECO:0000313" key="8">
    <source>
        <dbReference type="EMBL" id="MDQ0644666.1"/>
    </source>
</evidence>